<dbReference type="AlphaFoldDB" id="A0A165I309"/>
<protein>
    <submittedName>
        <fullName evidence="2">Uncharacterized protein</fullName>
    </submittedName>
</protein>
<evidence type="ECO:0000313" key="2">
    <source>
        <dbReference type="EMBL" id="KZV92822.1"/>
    </source>
</evidence>
<dbReference type="EMBL" id="KV426001">
    <property type="protein sequence ID" value="KZV92822.1"/>
    <property type="molecule type" value="Genomic_DNA"/>
</dbReference>
<name>A0A165I309_EXIGL</name>
<feature type="compositionally biased region" description="Polar residues" evidence="1">
    <location>
        <begin position="186"/>
        <end position="196"/>
    </location>
</feature>
<dbReference type="InParanoid" id="A0A165I309"/>
<reference evidence="2 3" key="1">
    <citation type="journal article" date="2016" name="Mol. Biol. Evol.">
        <title>Comparative Genomics of Early-Diverging Mushroom-Forming Fungi Provides Insights into the Origins of Lignocellulose Decay Capabilities.</title>
        <authorList>
            <person name="Nagy L.G."/>
            <person name="Riley R."/>
            <person name="Tritt A."/>
            <person name="Adam C."/>
            <person name="Daum C."/>
            <person name="Floudas D."/>
            <person name="Sun H."/>
            <person name="Yadav J.S."/>
            <person name="Pangilinan J."/>
            <person name="Larsson K.H."/>
            <person name="Matsuura K."/>
            <person name="Barry K."/>
            <person name="Labutti K."/>
            <person name="Kuo R."/>
            <person name="Ohm R.A."/>
            <person name="Bhattacharya S.S."/>
            <person name="Shirouzu T."/>
            <person name="Yoshinaga Y."/>
            <person name="Martin F.M."/>
            <person name="Grigoriev I.V."/>
            <person name="Hibbett D.S."/>
        </authorList>
    </citation>
    <scope>NUCLEOTIDE SEQUENCE [LARGE SCALE GENOMIC DNA]</scope>
    <source>
        <strain evidence="2 3">HHB12029</strain>
    </source>
</reference>
<proteinExistence type="predicted"/>
<feature type="region of interest" description="Disordered" evidence="1">
    <location>
        <begin position="99"/>
        <end position="124"/>
    </location>
</feature>
<dbReference type="Proteomes" id="UP000077266">
    <property type="component" value="Unassembled WGS sequence"/>
</dbReference>
<feature type="compositionally biased region" description="Polar residues" evidence="1">
    <location>
        <begin position="103"/>
        <end position="117"/>
    </location>
</feature>
<feature type="region of interest" description="Disordered" evidence="1">
    <location>
        <begin position="183"/>
        <end position="204"/>
    </location>
</feature>
<organism evidence="2 3">
    <name type="scientific">Exidia glandulosa HHB12029</name>
    <dbReference type="NCBI Taxonomy" id="1314781"/>
    <lineage>
        <taxon>Eukaryota</taxon>
        <taxon>Fungi</taxon>
        <taxon>Dikarya</taxon>
        <taxon>Basidiomycota</taxon>
        <taxon>Agaricomycotina</taxon>
        <taxon>Agaricomycetes</taxon>
        <taxon>Auriculariales</taxon>
        <taxon>Exidiaceae</taxon>
        <taxon>Exidia</taxon>
    </lineage>
</organism>
<gene>
    <name evidence="2" type="ORF">EXIGLDRAFT_836177</name>
</gene>
<evidence type="ECO:0000313" key="3">
    <source>
        <dbReference type="Proteomes" id="UP000077266"/>
    </source>
</evidence>
<evidence type="ECO:0000256" key="1">
    <source>
        <dbReference type="SAM" id="MobiDB-lite"/>
    </source>
</evidence>
<keyword evidence="3" id="KW-1185">Reference proteome</keyword>
<accession>A0A165I309</accession>
<sequence length="204" mass="22860">MFRLSNALFPGLFHALRGLFRGRDSRRRERRARWDGKRFPVDHTPRPSIIMQDSQGYHYPPPAPAAAQPYAPYPVQVQRVLPPDAITYAEDRAYRYSKPTRVRSPSTVATAGHTSSGHIRPVLPPPAGYTQISYGPVQLQQTLHIPHAPRMGPIPLPPGHEIPSVYHAYGWQQTPALYVPAGASEGVSSPAWSTRAQYGDRRRR</sequence>